<keyword evidence="2 4" id="KW-0663">Pyridoxal phosphate</keyword>
<comment type="catalytic activity">
    <reaction evidence="4">
        <text>L-alanine = D-alanine</text>
        <dbReference type="Rhea" id="RHEA:20249"/>
        <dbReference type="ChEBI" id="CHEBI:57416"/>
        <dbReference type="ChEBI" id="CHEBI:57972"/>
        <dbReference type="EC" id="5.1.1.1"/>
    </reaction>
</comment>
<dbReference type="SUPFAM" id="SSF50621">
    <property type="entry name" value="Alanine racemase C-terminal domain-like"/>
    <property type="match status" value="1"/>
</dbReference>
<dbReference type="SUPFAM" id="SSF51419">
    <property type="entry name" value="PLP-binding barrel"/>
    <property type="match status" value="1"/>
</dbReference>
<feature type="modified residue" description="N6-(pyridoxal phosphate)lysine" evidence="4">
    <location>
        <position position="41"/>
    </location>
</feature>
<dbReference type="Proteomes" id="UP000677611">
    <property type="component" value="Unassembled WGS sequence"/>
</dbReference>
<sequence length="391" mass="43612">MSLRYGRDTIVEVNLDAVKHNVREFKKRVNDKNIAMMAAVKANAYGHGAVEVAKAAIEAGVNQLAVAFVDEGIELREAGISEPILILGYTPVEAAIDAIEYDIMMTVYRIEDLKGIDKVAQQLEKKARIQVKIDTGMSRIGLQEEEVSPFLEELKKMKHVEVEGMFTHYSTADEIDKTYTNMQTNLFEKAVNTAKEIGIHLPYIHSSNSAGSMELSNTFQNLVRVGIGIYGMYPSQEVDHTVVSLQPVLSLKSKVAHIKHAQKNRGVSYGNTYVTTGEEWIATVPIGYADGYNRQLSNKGHALINGIRVPVLGRVCMDQLMLDVTKAMPVQVGDEVVFYGKQGEEEIPVEEIADMLGTINYEVTCMLDRRIPRVYKENDEMTAVVNILRKK</sequence>
<dbReference type="RefSeq" id="WP_208018330.1">
    <property type="nucleotide sequence ID" value="NZ_JAGDQJ010000018.1"/>
</dbReference>
<evidence type="ECO:0000256" key="4">
    <source>
        <dbReference type="HAMAP-Rule" id="MF_01201"/>
    </source>
</evidence>
<dbReference type="NCBIfam" id="TIGR00492">
    <property type="entry name" value="alr"/>
    <property type="match status" value="1"/>
</dbReference>
<comment type="function">
    <text evidence="4">Catalyzes the interconversion of L-alanine and D-alanine. May also act on other amino acids.</text>
</comment>
<proteinExistence type="inferred from homology"/>
<dbReference type="CDD" id="cd00430">
    <property type="entry name" value="PLPDE_III_AR"/>
    <property type="match status" value="1"/>
</dbReference>
<dbReference type="PROSITE" id="PS00395">
    <property type="entry name" value="ALANINE_RACEMASE"/>
    <property type="match status" value="1"/>
</dbReference>
<comment type="caution">
    <text evidence="6">The sequence shown here is derived from an EMBL/GenBank/DDBJ whole genome shotgun (WGS) entry which is preliminary data.</text>
</comment>
<dbReference type="PRINTS" id="PR00992">
    <property type="entry name" value="ALARACEMASE"/>
</dbReference>
<dbReference type="GO" id="GO:0008784">
    <property type="term" value="F:alanine racemase activity"/>
    <property type="evidence" value="ECO:0007669"/>
    <property type="project" value="UniProtKB-EC"/>
</dbReference>
<name>A0ABS3P0R8_9BACI</name>
<evidence type="ECO:0000313" key="7">
    <source>
        <dbReference type="Proteomes" id="UP000677611"/>
    </source>
</evidence>
<protein>
    <recommendedName>
        <fullName evidence="4">Alanine racemase</fullName>
        <ecNumber evidence="4">5.1.1.1</ecNumber>
    </recommendedName>
</protein>
<dbReference type="PANTHER" id="PTHR30511">
    <property type="entry name" value="ALANINE RACEMASE"/>
    <property type="match status" value="1"/>
</dbReference>
<feature type="active site" description="Proton acceptor; specific for D-alanine" evidence="4">
    <location>
        <position position="41"/>
    </location>
</feature>
<dbReference type="InterPro" id="IPR029066">
    <property type="entry name" value="PLP-binding_barrel"/>
</dbReference>
<organism evidence="6 7">
    <name type="scientific">Bacillus arachidis</name>
    <dbReference type="NCBI Taxonomy" id="2819290"/>
    <lineage>
        <taxon>Bacteria</taxon>
        <taxon>Bacillati</taxon>
        <taxon>Bacillota</taxon>
        <taxon>Bacilli</taxon>
        <taxon>Bacillales</taxon>
        <taxon>Bacillaceae</taxon>
        <taxon>Bacillus</taxon>
    </lineage>
</organism>
<evidence type="ECO:0000256" key="1">
    <source>
        <dbReference type="ARBA" id="ARBA00001933"/>
    </source>
</evidence>
<accession>A0ABS3P0R8</accession>
<evidence type="ECO:0000256" key="3">
    <source>
        <dbReference type="ARBA" id="ARBA00023235"/>
    </source>
</evidence>
<dbReference type="EMBL" id="JAGDQJ010000018">
    <property type="protein sequence ID" value="MBO1626787.1"/>
    <property type="molecule type" value="Genomic_DNA"/>
</dbReference>
<comment type="pathway">
    <text evidence="4">Amino-acid biosynthesis; D-alanine biosynthesis; D-alanine from L-alanine: step 1/1.</text>
</comment>
<feature type="binding site" evidence="4">
    <location>
        <position position="139"/>
    </location>
    <ligand>
        <name>substrate</name>
    </ligand>
</feature>
<dbReference type="PANTHER" id="PTHR30511:SF0">
    <property type="entry name" value="ALANINE RACEMASE, CATABOLIC-RELATED"/>
    <property type="match status" value="1"/>
</dbReference>
<dbReference type="EC" id="5.1.1.1" evidence="4"/>
<evidence type="ECO:0000313" key="6">
    <source>
        <dbReference type="EMBL" id="MBO1626787.1"/>
    </source>
</evidence>
<keyword evidence="7" id="KW-1185">Reference proteome</keyword>
<dbReference type="InterPro" id="IPR011079">
    <property type="entry name" value="Ala_racemase_C"/>
</dbReference>
<dbReference type="InterPro" id="IPR009006">
    <property type="entry name" value="Ala_racemase/Decarboxylase_C"/>
</dbReference>
<dbReference type="InterPro" id="IPR020622">
    <property type="entry name" value="Ala_racemase_pyridoxalP-BS"/>
</dbReference>
<dbReference type="Pfam" id="PF00842">
    <property type="entry name" value="Ala_racemase_C"/>
    <property type="match status" value="1"/>
</dbReference>
<dbReference type="HAMAP" id="MF_01201">
    <property type="entry name" value="Ala_racemase"/>
    <property type="match status" value="1"/>
</dbReference>
<dbReference type="SMART" id="SM01005">
    <property type="entry name" value="Ala_racemase_C"/>
    <property type="match status" value="1"/>
</dbReference>
<evidence type="ECO:0000256" key="2">
    <source>
        <dbReference type="ARBA" id="ARBA00022898"/>
    </source>
</evidence>
<comment type="cofactor">
    <cofactor evidence="1 4">
        <name>pyridoxal 5'-phosphate</name>
        <dbReference type="ChEBI" id="CHEBI:597326"/>
    </cofactor>
</comment>
<dbReference type="Pfam" id="PF01168">
    <property type="entry name" value="Ala_racemase_N"/>
    <property type="match status" value="1"/>
</dbReference>
<feature type="domain" description="Alanine racemase C-terminal" evidence="5">
    <location>
        <begin position="248"/>
        <end position="376"/>
    </location>
</feature>
<feature type="binding site" evidence="4">
    <location>
        <position position="317"/>
    </location>
    <ligand>
        <name>substrate</name>
    </ligand>
</feature>
<reference evidence="6 7" key="1">
    <citation type="submission" date="2021-03" db="EMBL/GenBank/DDBJ databases">
        <title>Identification of novel Bacillus strains.</title>
        <authorList>
            <person name="Xiao Z."/>
            <person name="Li Y."/>
            <person name="Shen J."/>
        </authorList>
    </citation>
    <scope>NUCLEOTIDE SEQUENCE [LARGE SCALE GENOMIC DNA]</scope>
    <source>
        <strain evidence="6 7">SY8</strain>
    </source>
</reference>
<feature type="active site" description="Proton acceptor; specific for L-alanine" evidence="4">
    <location>
        <position position="269"/>
    </location>
</feature>
<evidence type="ECO:0000259" key="5">
    <source>
        <dbReference type="SMART" id="SM01005"/>
    </source>
</evidence>
<dbReference type="InterPro" id="IPR000821">
    <property type="entry name" value="Ala_racemase"/>
</dbReference>
<gene>
    <name evidence="6" type="primary">alr</name>
    <name evidence="6" type="ORF">J4P90_16345</name>
</gene>
<dbReference type="InterPro" id="IPR001608">
    <property type="entry name" value="Ala_racemase_N"/>
</dbReference>
<keyword evidence="3 4" id="KW-0413">Isomerase</keyword>
<dbReference type="Gene3D" id="2.40.37.10">
    <property type="entry name" value="Lyase, Ornithine Decarboxylase, Chain A, domain 1"/>
    <property type="match status" value="1"/>
</dbReference>
<comment type="similarity">
    <text evidence="4">Belongs to the alanine racemase family.</text>
</comment>
<dbReference type="Gene3D" id="3.20.20.10">
    <property type="entry name" value="Alanine racemase"/>
    <property type="match status" value="1"/>
</dbReference>